<feature type="transmembrane region" description="Helical" evidence="7">
    <location>
        <begin position="332"/>
        <end position="351"/>
    </location>
</feature>
<evidence type="ECO:0000313" key="8">
    <source>
        <dbReference type="EMBL" id="KTD25544.1"/>
    </source>
</evidence>
<evidence type="ECO:0000256" key="4">
    <source>
        <dbReference type="ARBA" id="ARBA00022692"/>
    </source>
</evidence>
<feature type="transmembrane region" description="Helical" evidence="7">
    <location>
        <begin position="129"/>
        <end position="147"/>
    </location>
</feature>
<feature type="transmembrane region" description="Helical" evidence="7">
    <location>
        <begin position="273"/>
        <end position="290"/>
    </location>
</feature>
<dbReference type="PANTHER" id="PTHR12778:SF10">
    <property type="entry name" value="MAJOR FACILITATOR SUPERFAMILY DOMAIN-CONTAINING PROTEIN 3"/>
    <property type="match status" value="1"/>
</dbReference>
<comment type="caution">
    <text evidence="8">The sequence shown here is derived from an EMBL/GenBank/DDBJ whole genome shotgun (WGS) entry which is preliminary data.</text>
</comment>
<dbReference type="Gene3D" id="1.20.1250.20">
    <property type="entry name" value="MFS general substrate transporter like domains"/>
    <property type="match status" value="1"/>
</dbReference>
<keyword evidence="9" id="KW-1185">Reference proteome</keyword>
<protein>
    <submittedName>
        <fullName evidence="8">Beta lactamase induction signal transducer AmpG</fullName>
    </submittedName>
</protein>
<keyword evidence="6 7" id="KW-0472">Membrane</keyword>
<evidence type="ECO:0000256" key="1">
    <source>
        <dbReference type="ARBA" id="ARBA00004141"/>
    </source>
</evidence>
<dbReference type="STRING" id="466.Lmac_1908"/>
<dbReference type="Proteomes" id="UP000054908">
    <property type="component" value="Unassembled WGS sequence"/>
</dbReference>
<gene>
    <name evidence="8" type="ORF">Lmac_1908</name>
</gene>
<evidence type="ECO:0000256" key="2">
    <source>
        <dbReference type="ARBA" id="ARBA00007015"/>
    </source>
</evidence>
<keyword evidence="5 7" id="KW-1133">Transmembrane helix</keyword>
<dbReference type="AlphaFoldDB" id="A0A0W0VZN0"/>
<keyword evidence="3" id="KW-0813">Transport</keyword>
<feature type="transmembrane region" description="Helical" evidence="7">
    <location>
        <begin position="357"/>
        <end position="379"/>
    </location>
</feature>
<evidence type="ECO:0000256" key="6">
    <source>
        <dbReference type="ARBA" id="ARBA00023136"/>
    </source>
</evidence>
<dbReference type="EMBL" id="LNYL01000044">
    <property type="protein sequence ID" value="KTD25544.1"/>
    <property type="molecule type" value="Genomic_DNA"/>
</dbReference>
<name>A0A0W0VZN0_9GAMM</name>
<dbReference type="SUPFAM" id="SSF103473">
    <property type="entry name" value="MFS general substrate transporter"/>
    <property type="match status" value="1"/>
</dbReference>
<dbReference type="InterPro" id="IPR004752">
    <property type="entry name" value="AmpG_permease/AT-1"/>
</dbReference>
<feature type="transmembrane region" description="Helical" evidence="7">
    <location>
        <begin position="296"/>
        <end position="320"/>
    </location>
</feature>
<reference evidence="8 9" key="1">
    <citation type="submission" date="2015-11" db="EMBL/GenBank/DDBJ databases">
        <title>Genomic analysis of 38 Legionella species identifies large and diverse effector repertoires.</title>
        <authorList>
            <person name="Burstein D."/>
            <person name="Amaro F."/>
            <person name="Zusman T."/>
            <person name="Lifshitz Z."/>
            <person name="Cohen O."/>
            <person name="Gilbert J.A."/>
            <person name="Pupko T."/>
            <person name="Shuman H.A."/>
            <person name="Segal G."/>
        </authorList>
    </citation>
    <scope>NUCLEOTIDE SEQUENCE [LARGE SCALE GENOMIC DNA]</scope>
    <source>
        <strain evidence="8 9">PX-1-G2-E2</strain>
    </source>
</reference>
<feature type="transmembrane region" description="Helical" evidence="7">
    <location>
        <begin position="79"/>
        <end position="108"/>
    </location>
</feature>
<sequence length="391" mass="44304">MPFVVVSLIATMMYQQQGVNNTQSALITSLLALPWAIKPLFAPFLERFLTKKRLTILSQTVIALLFFALACSVNREHFLIISVLGLTCLAFTSSIHDIVSDGLYMINLDESNQKRYVALRSFFYQMGRLVIKGGLLVAVGYYAFYWHVNAWKIFFYSLSLISLVLAIYHLIKIPEVERGSPRVKKEYFSILHSLLTERSIYSVLFFIFIYPFSEAQMQKIVPLFLLDSVGLDLSLPRVGELYGILGGLALMLGIFTTGFLMTRYKIEHCLSKLTLLLLLSHLLFLIVAYWEIHSLLVWGVIALSQFVFGLVNGAYMGYLLSVANQSRYPMSMYTLCTAIMALSYVLFGSLSGLLEQQFGYCGFFFYIFVANCGLVIITFKTLRDHAGFKAI</sequence>
<keyword evidence="4 7" id="KW-0812">Transmembrane</keyword>
<dbReference type="Pfam" id="PF03092">
    <property type="entry name" value="BT1"/>
    <property type="match status" value="1"/>
</dbReference>
<proteinExistence type="inferred from homology"/>
<comment type="subcellular location">
    <subcellularLocation>
        <location evidence="1">Membrane</location>
        <topology evidence="1">Multi-pass membrane protein</topology>
    </subcellularLocation>
</comment>
<dbReference type="InterPro" id="IPR036259">
    <property type="entry name" value="MFS_trans_sf"/>
</dbReference>
<dbReference type="GO" id="GO:0016020">
    <property type="term" value="C:membrane"/>
    <property type="evidence" value="ECO:0007669"/>
    <property type="project" value="UniProtKB-SubCell"/>
</dbReference>
<feature type="transmembrane region" description="Helical" evidence="7">
    <location>
        <begin position="54"/>
        <end position="73"/>
    </location>
</feature>
<evidence type="ECO:0000313" key="9">
    <source>
        <dbReference type="Proteomes" id="UP000054908"/>
    </source>
</evidence>
<dbReference type="PATRIC" id="fig|466.6.peg.2013"/>
<accession>A0A0W0VZN0</accession>
<organism evidence="8 9">
    <name type="scientific">Legionella maceachernii</name>
    <dbReference type="NCBI Taxonomy" id="466"/>
    <lineage>
        <taxon>Bacteria</taxon>
        <taxon>Pseudomonadati</taxon>
        <taxon>Pseudomonadota</taxon>
        <taxon>Gammaproteobacteria</taxon>
        <taxon>Legionellales</taxon>
        <taxon>Legionellaceae</taxon>
        <taxon>Legionella</taxon>
    </lineage>
</organism>
<evidence type="ECO:0000256" key="7">
    <source>
        <dbReference type="SAM" id="Phobius"/>
    </source>
</evidence>
<dbReference type="InterPro" id="IPR039309">
    <property type="entry name" value="BT1"/>
</dbReference>
<feature type="transmembrane region" description="Helical" evidence="7">
    <location>
        <begin position="153"/>
        <end position="171"/>
    </location>
</feature>
<evidence type="ECO:0000256" key="5">
    <source>
        <dbReference type="ARBA" id="ARBA00022989"/>
    </source>
</evidence>
<feature type="transmembrane region" description="Helical" evidence="7">
    <location>
        <begin position="241"/>
        <end position="261"/>
    </location>
</feature>
<evidence type="ECO:0000256" key="3">
    <source>
        <dbReference type="ARBA" id="ARBA00022448"/>
    </source>
</evidence>
<comment type="similarity">
    <text evidence="2">Belongs to the major facilitator superfamily. Folate-biopterin transporter (TC 2.A.71) family.</text>
</comment>
<dbReference type="PANTHER" id="PTHR12778">
    <property type="entry name" value="SOLUTE CARRIER FAMILY 33 ACETYL-COA TRANSPORTER -RELATED"/>
    <property type="match status" value="1"/>
</dbReference>
<dbReference type="OrthoDB" id="9787815at2"/>